<evidence type="ECO:0000256" key="1">
    <source>
        <dbReference type="SAM" id="MobiDB-lite"/>
    </source>
</evidence>
<dbReference type="PROSITE" id="PS51257">
    <property type="entry name" value="PROKAR_LIPOPROTEIN"/>
    <property type="match status" value="1"/>
</dbReference>
<feature type="region of interest" description="Disordered" evidence="1">
    <location>
        <begin position="57"/>
        <end position="84"/>
    </location>
</feature>
<feature type="compositionally biased region" description="Basic and acidic residues" evidence="1">
    <location>
        <begin position="69"/>
        <end position="78"/>
    </location>
</feature>
<feature type="signal peptide" evidence="2">
    <location>
        <begin position="1"/>
        <end position="27"/>
    </location>
</feature>
<proteinExistence type="predicted"/>
<dbReference type="EMBL" id="JACEZS010000008">
    <property type="protein sequence ID" value="MBA5605843.1"/>
    <property type="molecule type" value="Genomic_DNA"/>
</dbReference>
<feature type="chain" id="PRO_5030848441" description="Secreted protein" evidence="2">
    <location>
        <begin position="28"/>
        <end position="84"/>
    </location>
</feature>
<dbReference type="AlphaFoldDB" id="A0A7W2EH65"/>
<accession>A0A7W2EH65</accession>
<evidence type="ECO:0000313" key="3">
    <source>
        <dbReference type="EMBL" id="MBA5605843.1"/>
    </source>
</evidence>
<protein>
    <recommendedName>
        <fullName evidence="5">Secreted protein</fullName>
    </recommendedName>
</protein>
<reference evidence="3 4" key="1">
    <citation type="submission" date="2020-07" db="EMBL/GenBank/DDBJ databases">
        <title>Novel species isolated from subtropical streams in China.</title>
        <authorList>
            <person name="Lu H."/>
        </authorList>
    </citation>
    <scope>NUCLEOTIDE SEQUENCE [LARGE SCALE GENOMIC DNA]</scope>
    <source>
        <strain evidence="3 4">FT3S</strain>
    </source>
</reference>
<dbReference type="Proteomes" id="UP000566711">
    <property type="component" value="Unassembled WGS sequence"/>
</dbReference>
<gene>
    <name evidence="3" type="ORF">H3H36_10760</name>
</gene>
<sequence length="84" mass="8632">MPHTTLRLPLSLAAAVALLAGCASAPADTTVASAQPAGPAAKCRNSEARTGTSIVRKDCSSNDNVSTVDPHDMMDSKRTALPNR</sequence>
<evidence type="ECO:0000313" key="4">
    <source>
        <dbReference type="Proteomes" id="UP000566711"/>
    </source>
</evidence>
<evidence type="ECO:0008006" key="5">
    <source>
        <dbReference type="Google" id="ProtNLM"/>
    </source>
</evidence>
<name>A0A7W2EH65_9BURK</name>
<comment type="caution">
    <text evidence="3">The sequence shown here is derived from an EMBL/GenBank/DDBJ whole genome shotgun (WGS) entry which is preliminary data.</text>
</comment>
<evidence type="ECO:0000256" key="2">
    <source>
        <dbReference type="SAM" id="SignalP"/>
    </source>
</evidence>
<dbReference type="RefSeq" id="WP_182217240.1">
    <property type="nucleotide sequence ID" value="NZ_JACEZS010000008.1"/>
</dbReference>
<organism evidence="3 4">
    <name type="scientific">Rugamonas fusca</name>
    <dbReference type="NCBI Taxonomy" id="2758568"/>
    <lineage>
        <taxon>Bacteria</taxon>
        <taxon>Pseudomonadati</taxon>
        <taxon>Pseudomonadota</taxon>
        <taxon>Betaproteobacteria</taxon>
        <taxon>Burkholderiales</taxon>
        <taxon>Oxalobacteraceae</taxon>
        <taxon>Telluria group</taxon>
        <taxon>Rugamonas</taxon>
    </lineage>
</organism>
<keyword evidence="2" id="KW-0732">Signal</keyword>
<keyword evidence="4" id="KW-1185">Reference proteome</keyword>